<dbReference type="PANTHER" id="PTHR35789:SF1">
    <property type="entry name" value="SPORE GERMINATION PROTEIN B3"/>
    <property type="match status" value="1"/>
</dbReference>
<evidence type="ECO:0000313" key="10">
    <source>
        <dbReference type="EMBL" id="KLV26776.1"/>
    </source>
</evidence>
<comment type="similarity">
    <text evidence="2">Belongs to the GerABKC lipoprotein family.</text>
</comment>
<comment type="subcellular location">
    <subcellularLocation>
        <location evidence="1">Membrane</location>
        <topology evidence="1">Lipid-anchor</topology>
    </subcellularLocation>
</comment>
<organism evidence="10 11">
    <name type="scientific">Niallia circulans</name>
    <name type="common">Bacillus circulans</name>
    <dbReference type="NCBI Taxonomy" id="1397"/>
    <lineage>
        <taxon>Bacteria</taxon>
        <taxon>Bacillati</taxon>
        <taxon>Bacillota</taxon>
        <taxon>Bacilli</taxon>
        <taxon>Bacillales</taxon>
        <taxon>Bacillaceae</taxon>
        <taxon>Niallia</taxon>
    </lineage>
</organism>
<evidence type="ECO:0000256" key="1">
    <source>
        <dbReference type="ARBA" id="ARBA00004635"/>
    </source>
</evidence>
<dbReference type="InterPro" id="IPR008844">
    <property type="entry name" value="Spore_GerAC-like"/>
</dbReference>
<dbReference type="InterPro" id="IPR046953">
    <property type="entry name" value="Spore_GerAC-like_C"/>
</dbReference>
<dbReference type="Pfam" id="PF05504">
    <property type="entry name" value="Spore_GerAC"/>
    <property type="match status" value="1"/>
</dbReference>
<dbReference type="OrthoDB" id="9816067at2"/>
<dbReference type="PROSITE" id="PS51257">
    <property type="entry name" value="PROKAR_LIPOPROTEIN"/>
    <property type="match status" value="1"/>
</dbReference>
<evidence type="ECO:0000256" key="5">
    <source>
        <dbReference type="ARBA" id="ARBA00023136"/>
    </source>
</evidence>
<keyword evidence="4" id="KW-0732">Signal</keyword>
<reference evidence="10 11" key="1">
    <citation type="submission" date="2015-05" db="EMBL/GenBank/DDBJ databases">
        <title>Whole genome sequence and identification of bacterial endophytes from Costus igneus.</title>
        <authorList>
            <person name="Lee Y.P."/>
            <person name="Gan H.M."/>
            <person name="Eng W."/>
            <person name="Wheatley M.S."/>
            <person name="Caraballo A."/>
            <person name="Polter S."/>
            <person name="Savka M.A."/>
            <person name="Hudson A.O."/>
        </authorList>
    </citation>
    <scope>NUCLEOTIDE SEQUENCE [LARGE SCALE GENOMIC DNA]</scope>
    <source>
        <strain evidence="10 11">RIT379</strain>
    </source>
</reference>
<dbReference type="Gene3D" id="3.30.300.210">
    <property type="entry name" value="Nutrient germinant receptor protein C, domain 3"/>
    <property type="match status" value="1"/>
</dbReference>
<evidence type="ECO:0000259" key="8">
    <source>
        <dbReference type="Pfam" id="PF05504"/>
    </source>
</evidence>
<dbReference type="AlphaFoldDB" id="A0A0J1ILB5"/>
<dbReference type="Proteomes" id="UP000036045">
    <property type="component" value="Unassembled WGS sequence"/>
</dbReference>
<dbReference type="InterPro" id="IPR057336">
    <property type="entry name" value="GerAC_N"/>
</dbReference>
<evidence type="ECO:0000256" key="7">
    <source>
        <dbReference type="ARBA" id="ARBA00023288"/>
    </source>
</evidence>
<keyword evidence="3" id="KW-0309">Germination</keyword>
<keyword evidence="7" id="KW-0449">Lipoprotein</keyword>
<evidence type="ECO:0000256" key="4">
    <source>
        <dbReference type="ARBA" id="ARBA00022729"/>
    </source>
</evidence>
<dbReference type="PATRIC" id="fig|1397.4.peg.5178"/>
<dbReference type="GeneID" id="56347851"/>
<gene>
    <name evidence="10" type="ORF">ABW02_09535</name>
</gene>
<accession>A0A0J1ILB5</accession>
<keyword evidence="6" id="KW-0564">Palmitate</keyword>
<evidence type="ECO:0000256" key="2">
    <source>
        <dbReference type="ARBA" id="ARBA00007886"/>
    </source>
</evidence>
<evidence type="ECO:0000259" key="9">
    <source>
        <dbReference type="Pfam" id="PF25198"/>
    </source>
</evidence>
<keyword evidence="11" id="KW-1185">Reference proteome</keyword>
<dbReference type="GO" id="GO:0009847">
    <property type="term" value="P:spore germination"/>
    <property type="evidence" value="ECO:0007669"/>
    <property type="project" value="InterPro"/>
</dbReference>
<dbReference type="RefSeq" id="WP_047941751.1">
    <property type="nucleotide sequence ID" value="NZ_CP053989.1"/>
</dbReference>
<dbReference type="PANTHER" id="PTHR35789">
    <property type="entry name" value="SPORE GERMINATION PROTEIN B3"/>
    <property type="match status" value="1"/>
</dbReference>
<dbReference type="Pfam" id="PF25198">
    <property type="entry name" value="Spore_GerAC_N"/>
    <property type="match status" value="1"/>
</dbReference>
<evidence type="ECO:0000313" key="11">
    <source>
        <dbReference type="Proteomes" id="UP000036045"/>
    </source>
</evidence>
<sequence length="398" mass="45015">MKKICVFLCILNCLFLLTGCWDRKELSEIKLVAGMAIDKGENAKYKLTVEALNAVELNTQTASGNAPTIVEGIEGNTISEITHLLNEYYAQFLVFSHMKILVISEEIARSGMLDFIDFLERNREIRDDFNIIIAKDGKAEDILKIVAHYRKASSLKLSPQLDHLLEDWGGDPGMSIIEFISELNLEGKEPVLATVRVKGDVEKGKSMENIMKVTPDAIVVVDSLAIFKKGKLVGFLSMEDSRNYLWIRNKLKTTSLSIKCKQGDYSSVRVTESQTEITSKWKNNKPAIHVGIKAEGYLEGTQCYKSVDKLGTIEKYEKLVNKVLSQEISNSISHVQSQYESDIYGFGEAMRRQDYDSFMKIKDKWDQEFSKADIKVDVDFVLRRSGIRSKSFLTGTEK</sequence>
<feature type="domain" description="Spore germination GerAC-like C-terminal" evidence="8">
    <location>
        <begin position="224"/>
        <end position="386"/>
    </location>
</feature>
<proteinExistence type="inferred from homology"/>
<dbReference type="EMBL" id="LDPH01000007">
    <property type="protein sequence ID" value="KLV26776.1"/>
    <property type="molecule type" value="Genomic_DNA"/>
</dbReference>
<evidence type="ECO:0000256" key="3">
    <source>
        <dbReference type="ARBA" id="ARBA00022544"/>
    </source>
</evidence>
<dbReference type="NCBIfam" id="TIGR02887">
    <property type="entry name" value="spore_ger_x_C"/>
    <property type="match status" value="1"/>
</dbReference>
<dbReference type="InterPro" id="IPR038501">
    <property type="entry name" value="Spore_GerAC_C_sf"/>
</dbReference>
<protein>
    <submittedName>
        <fullName evidence="10">Spore gernimation protein GerC</fullName>
    </submittedName>
</protein>
<comment type="caution">
    <text evidence="10">The sequence shown here is derived from an EMBL/GenBank/DDBJ whole genome shotgun (WGS) entry which is preliminary data.</text>
</comment>
<dbReference type="GO" id="GO:0016020">
    <property type="term" value="C:membrane"/>
    <property type="evidence" value="ECO:0007669"/>
    <property type="project" value="UniProtKB-SubCell"/>
</dbReference>
<feature type="domain" description="Spore germination protein N-terminal" evidence="9">
    <location>
        <begin position="22"/>
        <end position="196"/>
    </location>
</feature>
<keyword evidence="5" id="KW-0472">Membrane</keyword>
<evidence type="ECO:0000256" key="6">
    <source>
        <dbReference type="ARBA" id="ARBA00023139"/>
    </source>
</evidence>
<name>A0A0J1ILB5_NIACI</name>